<comment type="caution">
    <text evidence="1">The sequence shown here is derived from an EMBL/GenBank/DDBJ whole genome shotgun (WGS) entry which is preliminary data.</text>
</comment>
<dbReference type="EMBL" id="JBDJPC010000001">
    <property type="protein sequence ID" value="KAL1517947.1"/>
    <property type="molecule type" value="Genomic_DNA"/>
</dbReference>
<accession>A0ABD1FFB3</accession>
<sequence>MVQRAEQKLLAQLELPHQINNPIVVNVIHAANYIAVGKSKSDGLTAINNGQTNKRKRADFVHRTTMTDVYPSVQVRNFNVFNTFEPFKVNEYLSQRMEYNFKTEKAYRE</sequence>
<gene>
    <name evidence="1" type="ORF">ABEB36_001643</name>
</gene>
<evidence type="ECO:0000313" key="1">
    <source>
        <dbReference type="EMBL" id="KAL1517947.1"/>
    </source>
</evidence>
<keyword evidence="2" id="KW-1185">Reference proteome</keyword>
<reference evidence="1 2" key="1">
    <citation type="submission" date="2024-05" db="EMBL/GenBank/DDBJ databases">
        <title>Genetic variation in Jamaican populations of the coffee berry borer (Hypothenemus hampei).</title>
        <authorList>
            <person name="Errbii M."/>
            <person name="Myrie A."/>
        </authorList>
    </citation>
    <scope>NUCLEOTIDE SEQUENCE [LARGE SCALE GENOMIC DNA]</scope>
    <source>
        <strain evidence="1">JA-Hopewell-2020-01-JO</strain>
        <tissue evidence="1">Whole body</tissue>
    </source>
</reference>
<evidence type="ECO:0000313" key="2">
    <source>
        <dbReference type="Proteomes" id="UP001566132"/>
    </source>
</evidence>
<proteinExistence type="predicted"/>
<name>A0ABD1FFB3_HYPHA</name>
<organism evidence="1 2">
    <name type="scientific">Hypothenemus hampei</name>
    <name type="common">Coffee berry borer</name>
    <dbReference type="NCBI Taxonomy" id="57062"/>
    <lineage>
        <taxon>Eukaryota</taxon>
        <taxon>Metazoa</taxon>
        <taxon>Ecdysozoa</taxon>
        <taxon>Arthropoda</taxon>
        <taxon>Hexapoda</taxon>
        <taxon>Insecta</taxon>
        <taxon>Pterygota</taxon>
        <taxon>Neoptera</taxon>
        <taxon>Endopterygota</taxon>
        <taxon>Coleoptera</taxon>
        <taxon>Polyphaga</taxon>
        <taxon>Cucujiformia</taxon>
        <taxon>Curculionidae</taxon>
        <taxon>Scolytinae</taxon>
        <taxon>Hypothenemus</taxon>
    </lineage>
</organism>
<dbReference type="AlphaFoldDB" id="A0ABD1FFB3"/>
<dbReference type="Proteomes" id="UP001566132">
    <property type="component" value="Unassembled WGS sequence"/>
</dbReference>
<protein>
    <submittedName>
        <fullName evidence="1">Uncharacterized protein</fullName>
    </submittedName>
</protein>